<keyword evidence="2" id="KW-1185">Reference proteome</keyword>
<dbReference type="EMBL" id="KY984068">
    <property type="protein sequence ID" value="ARW58729.1"/>
    <property type="molecule type" value="Genomic_DNA"/>
</dbReference>
<gene>
    <name evidence="1" type="ORF">Y3_089</name>
</gene>
<evidence type="ECO:0000313" key="1">
    <source>
        <dbReference type="EMBL" id="ARW58729.1"/>
    </source>
</evidence>
<name>A0A2H4IB24_9CAUD</name>
<sequence length="314" mass="33347">MRILGHNLLPFSVAQLTSGWAAVANQGILAQMFFFDSDMPEAGMFTNYTMDLRELLKQSVAATAVYLRPTQEGLLNMMDQQVGFKARSGSVYEDKSGATIHYPKIVQPISQLAGTDITTAYTTSALTGNRKLFGTALYPVHRYAGVPTDELAPFIRGLVTEVEFDQAVVINAFVGRSTSLTACSGTIAPVSDTGVVGAALAWSIAANQEGNVMATPTPSSKRFRITQAVTAQRLAVPATASDVSAIAAYKTLKWAMVVIHDTNYGALATGNYEPTYFAVSVGGINSGNMVELLAPSLGPGEFATVAQIRTSTEV</sequence>
<dbReference type="Proteomes" id="UP000240568">
    <property type="component" value="Segment"/>
</dbReference>
<organism evidence="1 2">
    <name type="scientific">Erwinia phage vB_EamM_Y3</name>
    <dbReference type="NCBI Taxonomy" id="1983553"/>
    <lineage>
        <taxon>Viruses</taxon>
        <taxon>Duplodnaviria</taxon>
        <taxon>Heunggongvirae</taxon>
        <taxon>Uroviricota</taxon>
        <taxon>Caudoviricetes</taxon>
        <taxon>Sasquatchvirus</taxon>
        <taxon>Sasquatchvirus Y3</taxon>
    </lineage>
</organism>
<proteinExistence type="predicted"/>
<reference evidence="1 2" key="1">
    <citation type="submission" date="2017-04" db="EMBL/GenBank/DDBJ databases">
        <authorList>
            <person name="Afonso C.L."/>
            <person name="Miller P.J."/>
            <person name="Scott M.A."/>
            <person name="Spackman E."/>
            <person name="Goraichik I."/>
            <person name="Dimitrov K.M."/>
            <person name="Suarez D.L."/>
            <person name="Swayne D.E."/>
        </authorList>
    </citation>
    <scope>NUCLEOTIDE SEQUENCE [LARGE SCALE GENOMIC DNA]</scope>
</reference>
<protein>
    <submittedName>
        <fullName evidence="1">Uncharacterized protein</fullName>
    </submittedName>
</protein>
<accession>A0A2H4IB24</accession>
<evidence type="ECO:0000313" key="2">
    <source>
        <dbReference type="Proteomes" id="UP000240568"/>
    </source>
</evidence>